<comment type="caution">
    <text evidence="2">The sequence shown here is derived from an EMBL/GenBank/DDBJ whole genome shotgun (WGS) entry which is preliminary data.</text>
</comment>
<feature type="coiled-coil region" evidence="1">
    <location>
        <begin position="114"/>
        <end position="144"/>
    </location>
</feature>
<keyword evidence="1" id="KW-0175">Coiled coil</keyword>
<dbReference type="OrthoDB" id="1490648at2"/>
<evidence type="ECO:0000256" key="1">
    <source>
        <dbReference type="SAM" id="Coils"/>
    </source>
</evidence>
<protein>
    <recommendedName>
        <fullName evidence="4">MalT-like TPR region domain-containing protein</fullName>
    </recommendedName>
</protein>
<evidence type="ECO:0000313" key="2">
    <source>
        <dbReference type="EMBL" id="TPE43302.1"/>
    </source>
</evidence>
<evidence type="ECO:0000313" key="3">
    <source>
        <dbReference type="Proteomes" id="UP000316727"/>
    </source>
</evidence>
<gene>
    <name evidence="2" type="ORF">FJM65_14420</name>
</gene>
<proteinExistence type="predicted"/>
<name>A0A501W3G5_9BACT</name>
<sequence>MKELQRLVRIINKNLPASSPLINLQEESTLESRLFRLLRDCPSATEQVVAEELYGTKELPGSHRMLKSRFRKKIFNHLHFLNLPSDNLKSSNEVLYVCYTLLVEAQALILQYELKAALRVLEQLKQIATKYENTEMQIRALETLRGIYQDLRKLKELALSNAELEACYKVQAFERKALLLYDKMVATLKGHVADKAKALALYPEVISKLWEMWESSGSSKIFSQWHILQIAYHELRGDYEEIISLIAKSEKIAAEEHVNKNWYNRKYNAYIEVYAHLQSRQYERGLLLAAEHIKLFDNSSSNWFSFMENYVLLALHHRDYEVAVLLLKAVVENEHLKKLSDSSLERWELYRLYLLFFQENALADKLYNTKEIANKLLILPKDKSGFNLALLVLDVLNKLAEETVDDLEPHAERVRKYVHKYLKGEKAVRPRLFMRLVLLALTKDDPEELREQSADLLVKLQAAPLPGDAFAEVEIVPYEHLWDLIGQLLEKRRAR</sequence>
<dbReference type="AlphaFoldDB" id="A0A501W3G5"/>
<evidence type="ECO:0008006" key="4">
    <source>
        <dbReference type="Google" id="ProtNLM"/>
    </source>
</evidence>
<keyword evidence="3" id="KW-1185">Reference proteome</keyword>
<dbReference type="Proteomes" id="UP000316727">
    <property type="component" value="Unassembled WGS sequence"/>
</dbReference>
<accession>A0A501W3G5</accession>
<reference evidence="2 3" key="1">
    <citation type="submission" date="2019-06" db="EMBL/GenBank/DDBJ databases">
        <title>A novel bacterium of genus Pontibacter, isolated from marine sediment.</title>
        <authorList>
            <person name="Huang H."/>
            <person name="Mo K."/>
            <person name="Hu Y."/>
        </authorList>
    </citation>
    <scope>NUCLEOTIDE SEQUENCE [LARGE SCALE GENOMIC DNA]</scope>
    <source>
        <strain evidence="2 3">HB172049</strain>
    </source>
</reference>
<dbReference type="EMBL" id="VFRQ01000007">
    <property type="protein sequence ID" value="TPE43302.1"/>
    <property type="molecule type" value="Genomic_DNA"/>
</dbReference>
<dbReference type="RefSeq" id="WP_140622248.1">
    <property type="nucleotide sequence ID" value="NZ_VFRQ01000007.1"/>
</dbReference>
<organism evidence="2 3">
    <name type="scientific">Pontibacter mangrovi</name>
    <dbReference type="NCBI Taxonomy" id="2589816"/>
    <lineage>
        <taxon>Bacteria</taxon>
        <taxon>Pseudomonadati</taxon>
        <taxon>Bacteroidota</taxon>
        <taxon>Cytophagia</taxon>
        <taxon>Cytophagales</taxon>
        <taxon>Hymenobacteraceae</taxon>
        <taxon>Pontibacter</taxon>
    </lineage>
</organism>